<feature type="region of interest" description="Disordered" evidence="1">
    <location>
        <begin position="1"/>
        <end position="63"/>
    </location>
</feature>
<evidence type="ECO:0000259" key="2">
    <source>
        <dbReference type="Pfam" id="PF04774"/>
    </source>
</evidence>
<evidence type="ECO:0000313" key="4">
    <source>
        <dbReference type="Proteomes" id="UP000789831"/>
    </source>
</evidence>
<reference evidence="3" key="1">
    <citation type="submission" date="2021-06" db="EMBL/GenBank/DDBJ databases">
        <authorList>
            <person name="Kallberg Y."/>
            <person name="Tangrot J."/>
            <person name="Rosling A."/>
        </authorList>
    </citation>
    <scope>NUCLEOTIDE SEQUENCE</scope>
    <source>
        <strain evidence="3">MT106</strain>
    </source>
</reference>
<evidence type="ECO:0000313" key="3">
    <source>
        <dbReference type="EMBL" id="CAG8514278.1"/>
    </source>
</evidence>
<evidence type="ECO:0000256" key="1">
    <source>
        <dbReference type="SAM" id="MobiDB-lite"/>
    </source>
</evidence>
<comment type="caution">
    <text evidence="3">The sequence shown here is derived from an EMBL/GenBank/DDBJ whole genome shotgun (WGS) entry which is preliminary data.</text>
</comment>
<feature type="compositionally biased region" description="Basic and acidic residues" evidence="1">
    <location>
        <begin position="48"/>
        <end position="57"/>
    </location>
</feature>
<dbReference type="Pfam" id="PF04774">
    <property type="entry name" value="HABP4_PAI-RBP1"/>
    <property type="match status" value="1"/>
</dbReference>
<feature type="domain" description="Hyaluronan/mRNA-binding protein" evidence="2">
    <location>
        <begin position="17"/>
        <end position="66"/>
    </location>
</feature>
<dbReference type="Proteomes" id="UP000789831">
    <property type="component" value="Unassembled WGS sequence"/>
</dbReference>
<dbReference type="InterPro" id="IPR006861">
    <property type="entry name" value="HABP4_PAIRBP1-bd"/>
</dbReference>
<gene>
    <name evidence="3" type="ORF">AGERDE_LOCUS4902</name>
</gene>
<dbReference type="AlphaFoldDB" id="A0A9N9F7A6"/>
<accession>A0A9N9F7A6</accession>
<dbReference type="EMBL" id="CAJVPL010000609">
    <property type="protein sequence ID" value="CAG8514278.1"/>
    <property type="molecule type" value="Genomic_DNA"/>
</dbReference>
<dbReference type="OrthoDB" id="2122308at2759"/>
<keyword evidence="4" id="KW-1185">Reference proteome</keyword>
<proteinExistence type="predicted"/>
<name>A0A9N9F7A6_9GLOM</name>
<organism evidence="3 4">
    <name type="scientific">Ambispora gerdemannii</name>
    <dbReference type="NCBI Taxonomy" id="144530"/>
    <lineage>
        <taxon>Eukaryota</taxon>
        <taxon>Fungi</taxon>
        <taxon>Fungi incertae sedis</taxon>
        <taxon>Mucoromycota</taxon>
        <taxon>Glomeromycotina</taxon>
        <taxon>Glomeromycetes</taxon>
        <taxon>Archaeosporales</taxon>
        <taxon>Ambisporaceae</taxon>
        <taxon>Ambispora</taxon>
    </lineage>
</organism>
<protein>
    <submittedName>
        <fullName evidence="3">12905_t:CDS:1</fullName>
    </submittedName>
</protein>
<sequence>MSRRKQSSSPGVINRDRHFQRSGLNDPRGNPKKGGAGGHNWGVITDSSDAREHDKFPNVDNEQGKGYQKIQVVNPEKFEVLQHAVAEEQ</sequence>